<name>A0A3B4EBW5_PYGNA</name>
<feature type="compositionally biased region" description="Polar residues" evidence="5">
    <location>
        <begin position="1"/>
        <end position="13"/>
    </location>
</feature>
<dbReference type="Gene3D" id="1.20.1270.60">
    <property type="entry name" value="Arfaptin homology (AH) domain/BAR domain"/>
    <property type="match status" value="1"/>
</dbReference>
<evidence type="ECO:0000256" key="1">
    <source>
        <dbReference type="ARBA" id="ARBA00010883"/>
    </source>
</evidence>
<dbReference type="GeneTree" id="ENSGT00940000155315"/>
<dbReference type="InterPro" id="IPR015404">
    <property type="entry name" value="Vps5_C"/>
</dbReference>
<dbReference type="RefSeq" id="XP_017555871.1">
    <property type="nucleotide sequence ID" value="XM_017700382.2"/>
</dbReference>
<dbReference type="SUPFAM" id="SSF64268">
    <property type="entry name" value="PX domain"/>
    <property type="match status" value="1"/>
</dbReference>
<proteinExistence type="inferred from homology"/>
<organism evidence="7 8">
    <name type="scientific">Pygocentrus nattereri</name>
    <name type="common">Red-bellied piranha</name>
    <dbReference type="NCBI Taxonomy" id="42514"/>
    <lineage>
        <taxon>Eukaryota</taxon>
        <taxon>Metazoa</taxon>
        <taxon>Chordata</taxon>
        <taxon>Craniata</taxon>
        <taxon>Vertebrata</taxon>
        <taxon>Euteleostomi</taxon>
        <taxon>Actinopterygii</taxon>
        <taxon>Neopterygii</taxon>
        <taxon>Teleostei</taxon>
        <taxon>Ostariophysi</taxon>
        <taxon>Characiformes</taxon>
        <taxon>Characoidei</taxon>
        <taxon>Pygocentrus</taxon>
    </lineage>
</organism>
<evidence type="ECO:0000313" key="8">
    <source>
        <dbReference type="Proteomes" id="UP001501920"/>
    </source>
</evidence>
<keyword evidence="8" id="KW-1185">Reference proteome</keyword>
<dbReference type="OMA" id="LHYYEEC"/>
<reference evidence="7" key="3">
    <citation type="submission" date="2025-09" db="UniProtKB">
        <authorList>
            <consortium name="Ensembl"/>
        </authorList>
    </citation>
    <scope>IDENTIFICATION</scope>
</reference>
<accession>A0A3B4EBW5</accession>
<evidence type="ECO:0000313" key="7">
    <source>
        <dbReference type="Ensembl" id="ENSPNAP00000033330.1"/>
    </source>
</evidence>
<dbReference type="Gene3D" id="3.30.1520.10">
    <property type="entry name" value="Phox-like domain"/>
    <property type="match status" value="1"/>
</dbReference>
<dbReference type="Pfam" id="PF00787">
    <property type="entry name" value="PX"/>
    <property type="match status" value="1"/>
</dbReference>
<dbReference type="CTD" id="51375"/>
<dbReference type="STRING" id="42514.ENSPNAP00000033330"/>
<dbReference type="PROSITE" id="PS50195">
    <property type="entry name" value="PX"/>
    <property type="match status" value="1"/>
</dbReference>
<dbReference type="GO" id="GO:0001889">
    <property type="term" value="P:liver development"/>
    <property type="evidence" value="ECO:0007669"/>
    <property type="project" value="Ensembl"/>
</dbReference>
<dbReference type="GO" id="GO:0000422">
    <property type="term" value="P:autophagy of mitochondrion"/>
    <property type="evidence" value="ECO:0007669"/>
    <property type="project" value="TreeGrafter"/>
</dbReference>
<dbReference type="GO" id="GO:0061709">
    <property type="term" value="P:reticulophagy"/>
    <property type="evidence" value="ECO:0007669"/>
    <property type="project" value="TreeGrafter"/>
</dbReference>
<dbReference type="GO" id="GO:0015031">
    <property type="term" value="P:protein transport"/>
    <property type="evidence" value="ECO:0007669"/>
    <property type="project" value="UniProtKB-KW"/>
</dbReference>
<evidence type="ECO:0000256" key="5">
    <source>
        <dbReference type="SAM" id="MobiDB-lite"/>
    </source>
</evidence>
<dbReference type="GO" id="GO:0034727">
    <property type="term" value="P:piecemeal microautophagy of the nucleus"/>
    <property type="evidence" value="ECO:0007669"/>
    <property type="project" value="TreeGrafter"/>
</dbReference>
<gene>
    <name evidence="7" type="primary">SNX7</name>
</gene>
<sequence length="466" mass="53741">MMSGTVVDSSSPTAAAPDDISGSVLELDEDEDLEVFSKDTNFMDGSSLNTSMQTSPGSMVNQYKFEEEEEQSDTKDIFVTVDNPESHVTAIETFITYRVLTKTTRSEFDSSEYEVRRRYQDFFWLKCKLEEAHPTLIVPPLPEKFVMKGMVERFNNDFIETRKKALHKFLNRIADHPILSCSEDFKVFLTAQAWELASHKKQGPGFLSRMGDTVRAVAATVRGVRNRPEEFNAIQDYVEAFSQKMTSMDKITQRIIKEQKEYLEEMKECGPIYTLWSGSEEELVEPLKMMASCLDRCCRDSEEHTQYLSSNLLPILHEYVLSTETLKAVLRRRDNIQAEFEAKNEALATKKTDSEAESKMLSLAWDSLVGKDPDEIRQQKQQKHKGEIKELKEEIDKLEDKLEWANNTLKGDWSRWQKSMRSDLKAAFTYTAEKNMEYYEKCLAVWESFLLSQRTEASEGGDRDES</sequence>
<dbReference type="Ensembl" id="ENSPNAT00000024106.2">
    <property type="protein sequence ID" value="ENSPNAP00000033330.1"/>
    <property type="gene ID" value="ENSPNAG00000021914.2"/>
</dbReference>
<dbReference type="SUPFAM" id="SSF103657">
    <property type="entry name" value="BAR/IMD domain-like"/>
    <property type="match status" value="1"/>
</dbReference>
<feature type="coiled-coil region" evidence="4">
    <location>
        <begin position="381"/>
        <end position="408"/>
    </location>
</feature>
<dbReference type="InterPro" id="IPR036871">
    <property type="entry name" value="PX_dom_sf"/>
</dbReference>
<dbReference type="GO" id="GO:0043066">
    <property type="term" value="P:negative regulation of apoptotic process"/>
    <property type="evidence" value="ECO:0007669"/>
    <property type="project" value="Ensembl"/>
</dbReference>
<dbReference type="InterPro" id="IPR001683">
    <property type="entry name" value="PX_dom"/>
</dbReference>
<dbReference type="InterPro" id="IPR027267">
    <property type="entry name" value="AH/BAR_dom_sf"/>
</dbReference>
<dbReference type="Proteomes" id="UP001501920">
    <property type="component" value="Chromosome 3"/>
</dbReference>
<keyword evidence="2" id="KW-0813">Transport</keyword>
<dbReference type="GO" id="GO:0005769">
    <property type="term" value="C:early endosome"/>
    <property type="evidence" value="ECO:0007669"/>
    <property type="project" value="TreeGrafter"/>
</dbReference>
<keyword evidence="4" id="KW-0175">Coiled coil</keyword>
<feature type="region of interest" description="Disordered" evidence="5">
    <location>
        <begin position="1"/>
        <end position="24"/>
    </location>
</feature>
<keyword evidence="3" id="KW-0653">Protein transport</keyword>
<comment type="similarity">
    <text evidence="1">Belongs to the sorting nexin family.</text>
</comment>
<dbReference type="GO" id="GO:0035091">
    <property type="term" value="F:phosphatidylinositol binding"/>
    <property type="evidence" value="ECO:0007669"/>
    <property type="project" value="InterPro"/>
</dbReference>
<dbReference type="PANTHER" id="PTHR45949">
    <property type="entry name" value="SORTING NEXIN-4"/>
    <property type="match status" value="1"/>
</dbReference>
<evidence type="ECO:0000259" key="6">
    <source>
        <dbReference type="PROSITE" id="PS50195"/>
    </source>
</evidence>
<dbReference type="GeneID" id="108428975"/>
<dbReference type="GO" id="GO:0000407">
    <property type="term" value="C:phagophore assembly site"/>
    <property type="evidence" value="ECO:0007669"/>
    <property type="project" value="TreeGrafter"/>
</dbReference>
<dbReference type="GO" id="GO:0032456">
    <property type="term" value="P:endocytic recycling"/>
    <property type="evidence" value="ECO:0007669"/>
    <property type="project" value="TreeGrafter"/>
</dbReference>
<dbReference type="AlphaFoldDB" id="A0A3B4EBW5"/>
<reference evidence="7 8" key="1">
    <citation type="submission" date="2020-10" db="EMBL/GenBank/DDBJ databases">
        <title>Pygocentrus nattereri (red-bellied piranha) genome, fPygNat1, primary haplotype.</title>
        <authorList>
            <person name="Myers G."/>
            <person name="Meyer A."/>
            <person name="Karagic N."/>
            <person name="Pippel M."/>
            <person name="Winkler S."/>
            <person name="Tracey A."/>
            <person name="Wood J."/>
            <person name="Formenti G."/>
            <person name="Howe K."/>
            <person name="Fedrigo O."/>
            <person name="Jarvis E.D."/>
        </authorList>
    </citation>
    <scope>NUCLEOTIDE SEQUENCE [LARGE SCALE GENOMIC DNA]</scope>
</reference>
<dbReference type="OrthoDB" id="205639at2759"/>
<dbReference type="Pfam" id="PF09325">
    <property type="entry name" value="Vps5"/>
    <property type="match status" value="1"/>
</dbReference>
<evidence type="ECO:0000256" key="2">
    <source>
        <dbReference type="ARBA" id="ARBA00022448"/>
    </source>
</evidence>
<reference evidence="7" key="2">
    <citation type="submission" date="2025-08" db="UniProtKB">
        <authorList>
            <consortium name="Ensembl"/>
        </authorList>
    </citation>
    <scope>IDENTIFICATION</scope>
</reference>
<dbReference type="SMART" id="SM00312">
    <property type="entry name" value="PX"/>
    <property type="match status" value="1"/>
</dbReference>
<evidence type="ECO:0000256" key="4">
    <source>
        <dbReference type="SAM" id="Coils"/>
    </source>
</evidence>
<dbReference type="GO" id="GO:0004197">
    <property type="term" value="F:cysteine-type endopeptidase activity"/>
    <property type="evidence" value="ECO:0007669"/>
    <property type="project" value="Ensembl"/>
</dbReference>
<evidence type="ECO:0000256" key="3">
    <source>
        <dbReference type="ARBA" id="ARBA00022927"/>
    </source>
</evidence>
<feature type="domain" description="PX" evidence="6">
    <location>
        <begin position="75"/>
        <end position="196"/>
    </location>
</feature>
<dbReference type="PANTHER" id="PTHR45949:SF3">
    <property type="entry name" value="SORTING NEXIN-7"/>
    <property type="match status" value="1"/>
</dbReference>
<protein>
    <recommendedName>
        <fullName evidence="6">PX domain-containing protein</fullName>
    </recommendedName>
</protein>